<proteinExistence type="predicted"/>
<reference evidence="1" key="2">
    <citation type="submission" date="2021-04" db="EMBL/GenBank/DDBJ databases">
        <authorList>
            <person name="Gilroy R."/>
        </authorList>
    </citation>
    <scope>NUCLEOTIDE SEQUENCE</scope>
    <source>
        <strain evidence="1">ChiHcolR34-3080</strain>
    </source>
</reference>
<evidence type="ECO:0008006" key="3">
    <source>
        <dbReference type="Google" id="ProtNLM"/>
    </source>
</evidence>
<dbReference type="CDD" id="cd00085">
    <property type="entry name" value="HNHc"/>
    <property type="match status" value="1"/>
</dbReference>
<name>A0A9D1QCE1_9FIRM</name>
<comment type="caution">
    <text evidence="1">The sequence shown here is derived from an EMBL/GenBank/DDBJ whole genome shotgun (WGS) entry which is preliminary data.</text>
</comment>
<dbReference type="Proteomes" id="UP000823933">
    <property type="component" value="Unassembled WGS sequence"/>
</dbReference>
<evidence type="ECO:0000313" key="1">
    <source>
        <dbReference type="EMBL" id="HIW09567.1"/>
    </source>
</evidence>
<dbReference type="EMBL" id="DXHQ01000105">
    <property type="protein sequence ID" value="HIW09567.1"/>
    <property type="molecule type" value="Genomic_DNA"/>
</dbReference>
<dbReference type="InterPro" id="IPR003615">
    <property type="entry name" value="HNH_nuc"/>
</dbReference>
<reference evidence="1" key="1">
    <citation type="journal article" date="2021" name="PeerJ">
        <title>Extensive microbial diversity within the chicken gut microbiome revealed by metagenomics and culture.</title>
        <authorList>
            <person name="Gilroy R."/>
            <person name="Ravi A."/>
            <person name="Getino M."/>
            <person name="Pursley I."/>
            <person name="Horton D.L."/>
            <person name="Alikhan N.F."/>
            <person name="Baker D."/>
            <person name="Gharbi K."/>
            <person name="Hall N."/>
            <person name="Watson M."/>
            <person name="Adriaenssens E.M."/>
            <person name="Foster-Nyarko E."/>
            <person name="Jarju S."/>
            <person name="Secka A."/>
            <person name="Antonio M."/>
            <person name="Oren A."/>
            <person name="Chaudhuri R.R."/>
            <person name="La Ragione R."/>
            <person name="Hildebrand F."/>
            <person name="Pallen M.J."/>
        </authorList>
    </citation>
    <scope>NUCLEOTIDE SEQUENCE</scope>
    <source>
        <strain evidence="1">ChiHcolR34-3080</strain>
    </source>
</reference>
<organism evidence="1 2">
    <name type="scientific">Candidatus Faecalibacterium intestinigallinarum</name>
    <dbReference type="NCBI Taxonomy" id="2838581"/>
    <lineage>
        <taxon>Bacteria</taxon>
        <taxon>Bacillati</taxon>
        <taxon>Bacillota</taxon>
        <taxon>Clostridia</taxon>
        <taxon>Eubacteriales</taxon>
        <taxon>Oscillospiraceae</taxon>
        <taxon>Faecalibacterium</taxon>
    </lineage>
</organism>
<gene>
    <name evidence="1" type="ORF">H9890_09250</name>
</gene>
<evidence type="ECO:0000313" key="2">
    <source>
        <dbReference type="Proteomes" id="UP000823933"/>
    </source>
</evidence>
<sequence>MDFYDEMRIKILYARSGYQCEFLYEGGCRCQEELYDNVVSISNVYRIKDDSNRSEKRESDSNGCDNDDASNLILLCPKHHDEIRSNRFYNRNSVLLRYMKREGEKPVSLYLKSYEGNKFLRKLNEIFDKYEFDNVFDELTKSTLPYINYLNIMGRIENGCESIKGLKNKKCTVEMPEGFKTKLLFFAERMQRMGKYIQEKSYYYAIDKNMMMLYNASKEGRDEVNRVRKSLYMEYMIYRNTYQSVCELTD</sequence>
<protein>
    <recommendedName>
        <fullName evidence="3">HNH endonuclease</fullName>
    </recommendedName>
</protein>
<accession>A0A9D1QCE1</accession>
<dbReference type="AlphaFoldDB" id="A0A9D1QCE1"/>